<dbReference type="SUPFAM" id="SSF53822">
    <property type="entry name" value="Periplasmic binding protein-like I"/>
    <property type="match status" value="1"/>
</dbReference>
<comment type="caution">
    <text evidence="6">The sequence shown here is derived from an EMBL/GenBank/DDBJ whole genome shotgun (WGS) entry which is preliminary data.</text>
</comment>
<evidence type="ECO:0000256" key="1">
    <source>
        <dbReference type="ARBA" id="ARBA00004196"/>
    </source>
</evidence>
<dbReference type="InterPro" id="IPR025997">
    <property type="entry name" value="SBP_2_dom"/>
</dbReference>
<comment type="similarity">
    <text evidence="2">Belongs to the bacterial solute-binding protein 2 family.</text>
</comment>
<dbReference type="GO" id="GO:0030313">
    <property type="term" value="C:cell envelope"/>
    <property type="evidence" value="ECO:0007669"/>
    <property type="project" value="UniProtKB-SubCell"/>
</dbReference>
<dbReference type="GO" id="GO:0055085">
    <property type="term" value="P:transmembrane transport"/>
    <property type="evidence" value="ECO:0007669"/>
    <property type="project" value="UniProtKB-ARBA"/>
</dbReference>
<evidence type="ECO:0000256" key="2">
    <source>
        <dbReference type="ARBA" id="ARBA00007639"/>
    </source>
</evidence>
<evidence type="ECO:0000313" key="7">
    <source>
        <dbReference type="Proteomes" id="UP000076587"/>
    </source>
</evidence>
<dbReference type="AlphaFoldDB" id="A0A167HQP2"/>
<accession>A0A167HQP2</accession>
<sequence length="373" mass="42017">MQTAQEQPRVKGVNILKIYICLYLLVFSMFPLVLGVTSINAHASQPLKVTFINPGFNSDNPTGNFWFNVSNIMNAVAEDTNIELTTLFAERNHILMKELTKQALNSDAEYLILVDEKRVVTEVLLLSEKSHPNILFLLNSPDKLAQKRLAAKGFGVKASILPDNYQAGSMLARELALKGNQKEVQDNTQSMLAFLGDIATNAATEREQGLLSYTNRVSNINLIDKVDAQWSKQRALELSRGLLRRYRDLDLIWCANDAIAFGVSQAAVELGIRDRLQIGGINWDDEHDSKLDVSIGGHVLLGGYLLIELKKLQLGLVKYIGTQKIAIFRPYKKEFAPIYKAIHEDKLRQVDFSQFINDKKDYNIMTINSELNF</sequence>
<dbReference type="OrthoDB" id="245475at2"/>
<proteinExistence type="inferred from homology"/>
<dbReference type="InterPro" id="IPR028082">
    <property type="entry name" value="Peripla_BP_I"/>
</dbReference>
<comment type="subcellular location">
    <subcellularLocation>
        <location evidence="1">Cell envelope</location>
    </subcellularLocation>
</comment>
<dbReference type="PANTHER" id="PTHR46847">
    <property type="entry name" value="D-ALLOSE-BINDING PERIPLASMIC PROTEIN-RELATED"/>
    <property type="match status" value="1"/>
</dbReference>
<dbReference type="RefSeq" id="WP_081227635.1">
    <property type="nucleotide sequence ID" value="NZ_AUXT01000010.1"/>
</dbReference>
<dbReference type="EMBL" id="AUXT01000010">
    <property type="protein sequence ID" value="KZN58398.1"/>
    <property type="molecule type" value="Genomic_DNA"/>
</dbReference>
<dbReference type="Gene3D" id="3.40.50.2300">
    <property type="match status" value="2"/>
</dbReference>
<dbReference type="PATRIC" id="fig|1365253.3.peg.305"/>
<dbReference type="PANTHER" id="PTHR46847:SF2">
    <property type="entry name" value="ABC TRANSPORTER SUGAR-BINDING PROTEIN"/>
    <property type="match status" value="1"/>
</dbReference>
<name>A0A167HQP2_9GAMM</name>
<dbReference type="CDD" id="cd06324">
    <property type="entry name" value="PBP1_ABC_sugar_binding-like"/>
    <property type="match status" value="1"/>
</dbReference>
<feature type="transmembrane region" description="Helical" evidence="4">
    <location>
        <begin position="20"/>
        <end position="39"/>
    </location>
</feature>
<evidence type="ECO:0000256" key="4">
    <source>
        <dbReference type="SAM" id="Phobius"/>
    </source>
</evidence>
<feature type="domain" description="Periplasmic binding protein" evidence="5">
    <location>
        <begin position="66"/>
        <end position="281"/>
    </location>
</feature>
<keyword evidence="4" id="KW-0812">Transmembrane</keyword>
<evidence type="ECO:0000256" key="3">
    <source>
        <dbReference type="ARBA" id="ARBA00022729"/>
    </source>
</evidence>
<organism evidence="6 7">
    <name type="scientific">Pseudoalteromonas luteoviolacea NCIMB 1942</name>
    <dbReference type="NCBI Taxonomy" id="1365253"/>
    <lineage>
        <taxon>Bacteria</taxon>
        <taxon>Pseudomonadati</taxon>
        <taxon>Pseudomonadota</taxon>
        <taxon>Gammaproteobacteria</taxon>
        <taxon>Alteromonadales</taxon>
        <taxon>Pseudoalteromonadaceae</taxon>
        <taxon>Pseudoalteromonas</taxon>
    </lineage>
</organism>
<gene>
    <name evidence="6" type="ORF">N482_22380</name>
</gene>
<evidence type="ECO:0000313" key="6">
    <source>
        <dbReference type="EMBL" id="KZN58398.1"/>
    </source>
</evidence>
<reference evidence="6 7" key="1">
    <citation type="submission" date="2013-07" db="EMBL/GenBank/DDBJ databases">
        <title>Comparative Genomic and Metabolomic Analysis of Twelve Strains of Pseudoalteromonas luteoviolacea.</title>
        <authorList>
            <person name="Vynne N.G."/>
            <person name="Mansson M."/>
            <person name="Gram L."/>
        </authorList>
    </citation>
    <scope>NUCLEOTIDE SEQUENCE [LARGE SCALE GENOMIC DNA]</scope>
    <source>
        <strain evidence="6 7">NCIMB 1942</strain>
    </source>
</reference>
<keyword evidence="4" id="KW-1133">Transmembrane helix</keyword>
<keyword evidence="3" id="KW-0732">Signal</keyword>
<dbReference type="Pfam" id="PF13407">
    <property type="entry name" value="Peripla_BP_4"/>
    <property type="match status" value="1"/>
</dbReference>
<dbReference type="Proteomes" id="UP000076587">
    <property type="component" value="Unassembled WGS sequence"/>
</dbReference>
<evidence type="ECO:0000259" key="5">
    <source>
        <dbReference type="Pfam" id="PF13407"/>
    </source>
</evidence>
<protein>
    <recommendedName>
        <fullName evidence="5">Periplasmic binding protein domain-containing protein</fullName>
    </recommendedName>
</protein>
<keyword evidence="4" id="KW-0472">Membrane</keyword>
<dbReference type="GO" id="GO:0030246">
    <property type="term" value="F:carbohydrate binding"/>
    <property type="evidence" value="ECO:0007669"/>
    <property type="project" value="UniProtKB-ARBA"/>
</dbReference>